<dbReference type="PANTHER" id="PTHR37292:SF2">
    <property type="entry name" value="DUF262 DOMAIN-CONTAINING PROTEIN"/>
    <property type="match status" value="1"/>
</dbReference>
<dbReference type="EMBL" id="QRDQ01000007">
    <property type="protein sequence ID" value="RED27005.1"/>
    <property type="molecule type" value="Genomic_DNA"/>
</dbReference>
<evidence type="ECO:0000313" key="2">
    <source>
        <dbReference type="EMBL" id="RED27005.1"/>
    </source>
</evidence>
<dbReference type="Pfam" id="PF03235">
    <property type="entry name" value="GmrSD_N"/>
    <property type="match status" value="1"/>
</dbReference>
<feature type="domain" description="GmrSD restriction endonucleases N-terminal" evidence="1">
    <location>
        <begin position="11"/>
        <end position="259"/>
    </location>
</feature>
<organism evidence="2 3">
    <name type="scientific">Flavobacterium cutihirudinis</name>
    <dbReference type="NCBI Taxonomy" id="1265740"/>
    <lineage>
        <taxon>Bacteria</taxon>
        <taxon>Pseudomonadati</taxon>
        <taxon>Bacteroidota</taxon>
        <taxon>Flavobacteriia</taxon>
        <taxon>Flavobacteriales</taxon>
        <taxon>Flavobacteriaceae</taxon>
        <taxon>Flavobacterium</taxon>
    </lineage>
</organism>
<dbReference type="PANTHER" id="PTHR37292">
    <property type="entry name" value="VNG6097C"/>
    <property type="match status" value="1"/>
</dbReference>
<dbReference type="Proteomes" id="UP000257004">
    <property type="component" value="Unassembled WGS sequence"/>
</dbReference>
<dbReference type="OrthoDB" id="9798761at2"/>
<gene>
    <name evidence="2" type="ORF">BD847_0936</name>
</gene>
<protein>
    <submittedName>
        <fullName evidence="2">Uncharacterized protein with ParB-like and HNH nuclease domain</fullName>
    </submittedName>
</protein>
<keyword evidence="3" id="KW-1185">Reference proteome</keyword>
<name>A0A3D9G1C2_9FLAO</name>
<dbReference type="AlphaFoldDB" id="A0A3D9G1C2"/>
<reference evidence="2 3" key="1">
    <citation type="submission" date="2018-07" db="EMBL/GenBank/DDBJ databases">
        <title>Genomic Encyclopedia of Archaeal and Bacterial Type Strains, Phase II (KMG-II): from individual species to whole genera.</title>
        <authorList>
            <person name="Goeker M."/>
        </authorList>
    </citation>
    <scope>NUCLEOTIDE SEQUENCE [LARGE SCALE GENOMIC DNA]</scope>
    <source>
        <strain evidence="2 3">DSM 25795</strain>
    </source>
</reference>
<comment type="caution">
    <text evidence="2">The sequence shown here is derived from an EMBL/GenBank/DDBJ whole genome shotgun (WGS) entry which is preliminary data.</text>
</comment>
<evidence type="ECO:0000259" key="1">
    <source>
        <dbReference type="Pfam" id="PF03235"/>
    </source>
</evidence>
<dbReference type="InterPro" id="IPR004919">
    <property type="entry name" value="GmrSD_N"/>
</dbReference>
<proteinExistence type="predicted"/>
<sequence length="582" mass="68260">MSFFPPLSVADAIEKIDYNQYLLPAIQRDFVWSSSKIEMLFDSLMQGYPIGSMLLWRVNGKNTENQRFYGILKKYRERYLIRSEEVSTKNIPSFEVVLDGQQRLTALYLGLKGSYAFKGYNLAWKDTEYSIPTRYLYLNLKYKKNKRNDLNDSDDDRMYEFTFLKPEEILNIDEDNKWFKVGDILGIKGTSQLNTYFKNNNIICDEAQEILSRLHDIVHLEKLIHYYLEESSDFTRALNIFIRVNSGGISLSYSDLVMSTTIMGWQNLDAKKEINGLVDELIKEYGYAVNKDFVLRTYLVLYSDDIKFRVKNFSIKNAKEFEEYWKEIKTTIKEVFQLVTDFGYAPSTLTSLNALLPIVYYLYKTDRVEGFCQKVKYKKDRELIKRWLHVALLHQIFGGQAEGVLKAIRDTVKKDIQKGAEIFPAQSIASRLSKTNKSITVDEEFIDSLLFTSKDSRYAFPILALLFPHLDYKNRDFHLDHCHPISHFNEKKLKSKGILLTDKNKEYFTESDYFNSILNLQMLDGNENKSKNSKDLKIWINENNISLKTYHLPKEIDLVDFPIFLEKRGELLRKVLTEELTF</sequence>
<evidence type="ECO:0000313" key="3">
    <source>
        <dbReference type="Proteomes" id="UP000257004"/>
    </source>
</evidence>
<accession>A0A3D9G1C2</accession>